<organism evidence="1 2">
    <name type="scientific">Chitinimonas arctica</name>
    <dbReference type="NCBI Taxonomy" id="2594795"/>
    <lineage>
        <taxon>Bacteria</taxon>
        <taxon>Pseudomonadati</taxon>
        <taxon>Pseudomonadota</taxon>
        <taxon>Betaproteobacteria</taxon>
        <taxon>Neisseriales</taxon>
        <taxon>Chitinibacteraceae</taxon>
        <taxon>Chitinimonas</taxon>
    </lineage>
</organism>
<dbReference type="KEGG" id="cari:FNU76_19370"/>
<dbReference type="EMBL" id="CP041730">
    <property type="protein sequence ID" value="QDQ28337.1"/>
    <property type="molecule type" value="Genomic_DNA"/>
</dbReference>
<evidence type="ECO:0000313" key="2">
    <source>
        <dbReference type="Proteomes" id="UP000317550"/>
    </source>
</evidence>
<dbReference type="AlphaFoldDB" id="A0A516SJL2"/>
<dbReference type="RefSeq" id="WP_144279720.1">
    <property type="nucleotide sequence ID" value="NZ_CP041730.1"/>
</dbReference>
<accession>A0A516SJL2</accession>
<sequence length="201" mass="21272">MGIAARIVDWVSPLAGIHARRQDLRLPTGLFACLVYGAMLPSVTAAPSAMTAAQLKAAFIFNFSKYTQWPEEAARTDTPFFICLLNGKSETGLAILGIEGKQSQSRKLQVQVVNEAEQLKTCHIVFLEGAAGKHKAMLDGLGGAPVLTVGDGEGFIGQGGVIGLVTAGGKLGFEINLAVAKRARLRLNAQLLSLARTVQEL</sequence>
<dbReference type="Pfam" id="PF13689">
    <property type="entry name" value="DUF4154"/>
    <property type="match status" value="1"/>
</dbReference>
<keyword evidence="2" id="KW-1185">Reference proteome</keyword>
<proteinExistence type="predicted"/>
<dbReference type="InterPro" id="IPR025293">
    <property type="entry name" value="YfiR/HmsC-like"/>
</dbReference>
<evidence type="ECO:0000313" key="1">
    <source>
        <dbReference type="EMBL" id="QDQ28337.1"/>
    </source>
</evidence>
<dbReference type="OrthoDB" id="277577at2"/>
<protein>
    <submittedName>
        <fullName evidence="1">YfiR family protein</fullName>
    </submittedName>
</protein>
<reference evidence="2" key="1">
    <citation type="submission" date="2019-07" db="EMBL/GenBank/DDBJ databases">
        <title>Chitinimonas sp. nov., isolated from Ny-Alesund, arctica soil.</title>
        <authorList>
            <person name="Xu Q."/>
            <person name="Peng F."/>
        </authorList>
    </citation>
    <scope>NUCLEOTIDE SEQUENCE [LARGE SCALE GENOMIC DNA]</scope>
    <source>
        <strain evidence="2">R3-44</strain>
    </source>
</reference>
<dbReference type="Proteomes" id="UP000317550">
    <property type="component" value="Chromosome"/>
</dbReference>
<gene>
    <name evidence="1" type="ORF">FNU76_19370</name>
</gene>
<name>A0A516SJL2_9NEIS</name>